<dbReference type="Pfam" id="PF12833">
    <property type="entry name" value="HTH_18"/>
    <property type="match status" value="1"/>
</dbReference>
<dbReference type="EMBL" id="DVNB01000072">
    <property type="protein sequence ID" value="HIU57513.1"/>
    <property type="molecule type" value="Genomic_DNA"/>
</dbReference>
<evidence type="ECO:0000259" key="4">
    <source>
        <dbReference type="PROSITE" id="PS01124"/>
    </source>
</evidence>
<keyword evidence="2" id="KW-0238">DNA-binding</keyword>
<dbReference type="Gene3D" id="1.10.10.60">
    <property type="entry name" value="Homeodomain-like"/>
    <property type="match status" value="2"/>
</dbReference>
<comment type="caution">
    <text evidence="5">The sequence shown here is derived from an EMBL/GenBank/DDBJ whole genome shotgun (WGS) entry which is preliminary data.</text>
</comment>
<dbReference type="InterPro" id="IPR009057">
    <property type="entry name" value="Homeodomain-like_sf"/>
</dbReference>
<dbReference type="InterPro" id="IPR003313">
    <property type="entry name" value="AraC-bd"/>
</dbReference>
<evidence type="ECO:0000256" key="1">
    <source>
        <dbReference type="ARBA" id="ARBA00023015"/>
    </source>
</evidence>
<dbReference type="InterPro" id="IPR018060">
    <property type="entry name" value="HTH_AraC"/>
</dbReference>
<reference evidence="5" key="2">
    <citation type="journal article" date="2021" name="PeerJ">
        <title>Extensive microbial diversity within the chicken gut microbiome revealed by metagenomics and culture.</title>
        <authorList>
            <person name="Gilroy R."/>
            <person name="Ravi A."/>
            <person name="Getino M."/>
            <person name="Pursley I."/>
            <person name="Horton D.L."/>
            <person name="Alikhan N.F."/>
            <person name="Baker D."/>
            <person name="Gharbi K."/>
            <person name="Hall N."/>
            <person name="Watson M."/>
            <person name="Adriaenssens E.M."/>
            <person name="Foster-Nyarko E."/>
            <person name="Jarju S."/>
            <person name="Secka A."/>
            <person name="Antonio M."/>
            <person name="Oren A."/>
            <person name="Chaudhuri R.R."/>
            <person name="La Ragione R."/>
            <person name="Hildebrand F."/>
            <person name="Pallen M.J."/>
        </authorList>
    </citation>
    <scope>NUCLEOTIDE SEQUENCE</scope>
    <source>
        <strain evidence="5">USAMLcec3-3695</strain>
    </source>
</reference>
<dbReference type="GO" id="GO:0043565">
    <property type="term" value="F:sequence-specific DNA binding"/>
    <property type="evidence" value="ECO:0007669"/>
    <property type="project" value="InterPro"/>
</dbReference>
<dbReference type="Pfam" id="PF02311">
    <property type="entry name" value="AraC_binding"/>
    <property type="match status" value="1"/>
</dbReference>
<dbReference type="SUPFAM" id="SSF46689">
    <property type="entry name" value="Homeodomain-like"/>
    <property type="match status" value="1"/>
</dbReference>
<evidence type="ECO:0000313" key="5">
    <source>
        <dbReference type="EMBL" id="HIU57513.1"/>
    </source>
</evidence>
<dbReference type="GO" id="GO:0003700">
    <property type="term" value="F:DNA-binding transcription factor activity"/>
    <property type="evidence" value="ECO:0007669"/>
    <property type="project" value="InterPro"/>
</dbReference>
<evidence type="ECO:0000256" key="2">
    <source>
        <dbReference type="ARBA" id="ARBA00023125"/>
    </source>
</evidence>
<reference evidence="5" key="1">
    <citation type="submission" date="2020-10" db="EMBL/GenBank/DDBJ databases">
        <authorList>
            <person name="Gilroy R."/>
        </authorList>
    </citation>
    <scope>NUCLEOTIDE SEQUENCE</scope>
    <source>
        <strain evidence="5">USAMLcec3-3695</strain>
    </source>
</reference>
<proteinExistence type="predicted"/>
<evidence type="ECO:0000256" key="3">
    <source>
        <dbReference type="ARBA" id="ARBA00023163"/>
    </source>
</evidence>
<organism evidence="5 6">
    <name type="scientific">Candidatus Ornithomonoglobus merdipullorum</name>
    <dbReference type="NCBI Taxonomy" id="2840895"/>
    <lineage>
        <taxon>Bacteria</taxon>
        <taxon>Bacillati</taxon>
        <taxon>Bacillota</taxon>
        <taxon>Clostridia</taxon>
        <taxon>Candidatus Ornithomonoglobus</taxon>
    </lineage>
</organism>
<dbReference type="InterPro" id="IPR014710">
    <property type="entry name" value="RmlC-like_jellyroll"/>
</dbReference>
<protein>
    <submittedName>
        <fullName evidence="5">Helix-turn-helix transcriptional regulator</fullName>
    </submittedName>
</protein>
<feature type="domain" description="HTH araC/xylS-type" evidence="4">
    <location>
        <begin position="156"/>
        <end position="254"/>
    </location>
</feature>
<keyword evidence="3" id="KW-0804">Transcription</keyword>
<dbReference type="SUPFAM" id="SSF51215">
    <property type="entry name" value="Regulatory protein AraC"/>
    <property type="match status" value="1"/>
</dbReference>
<accession>A0A9D1MCD3</accession>
<dbReference type="Proteomes" id="UP000824109">
    <property type="component" value="Unassembled WGS sequence"/>
</dbReference>
<gene>
    <name evidence="5" type="ORF">IAA61_06840</name>
</gene>
<evidence type="ECO:0000313" key="6">
    <source>
        <dbReference type="Proteomes" id="UP000824109"/>
    </source>
</evidence>
<dbReference type="Gene3D" id="2.60.120.10">
    <property type="entry name" value="Jelly Rolls"/>
    <property type="match status" value="1"/>
</dbReference>
<dbReference type="PROSITE" id="PS01124">
    <property type="entry name" value="HTH_ARAC_FAMILY_2"/>
    <property type="match status" value="1"/>
</dbReference>
<dbReference type="SMART" id="SM00342">
    <property type="entry name" value="HTH_ARAC"/>
    <property type="match status" value="1"/>
</dbReference>
<dbReference type="PANTHER" id="PTHR43280">
    <property type="entry name" value="ARAC-FAMILY TRANSCRIPTIONAL REGULATOR"/>
    <property type="match status" value="1"/>
</dbReference>
<name>A0A9D1MCD3_9FIRM</name>
<dbReference type="InterPro" id="IPR037923">
    <property type="entry name" value="HTH-like"/>
</dbReference>
<dbReference type="AlphaFoldDB" id="A0A9D1MCD3"/>
<dbReference type="PANTHER" id="PTHR43280:SF2">
    <property type="entry name" value="HTH-TYPE TRANSCRIPTIONAL REGULATOR EXSA"/>
    <property type="match status" value="1"/>
</dbReference>
<sequence length="260" mass="29249">MKYFFEERSVAITEYISGDLDFGAHLHGEVEIGFAAEGSSRLCIEDRSYEIKAGDMFMVFPNMIHRYEHSEAIKAYVVIFSAALLPEYAGAFREMRPVSPVIHCGDTHIPALFEMFFSNGNMTYETKQGLILAIMGTAVSLTDLERQAGYGPGALKDILMYCERCYTDNITIETAASALHMSRSHISHIMRDKLNTTFCEYINMKRTDMACELLGKTSLSVTDTAFAAGFGSVRSFNRIFLKHTGCTPREYRRGKKCVQI</sequence>
<keyword evidence="1" id="KW-0805">Transcription regulation</keyword>